<dbReference type="HOGENOM" id="CLU_929705_0_0_9"/>
<reference evidence="2 3" key="1">
    <citation type="submission" date="2012-05" db="EMBL/GenBank/DDBJ databases">
        <authorList>
            <person name="Weinstock G."/>
            <person name="Sodergren E."/>
            <person name="Lobos E.A."/>
            <person name="Fulton L."/>
            <person name="Fulton R."/>
            <person name="Courtney L."/>
            <person name="Fronick C."/>
            <person name="O'Laughlin M."/>
            <person name="Godfrey J."/>
            <person name="Wilson R.M."/>
            <person name="Miner T."/>
            <person name="Farmer C."/>
            <person name="Delehaunty K."/>
            <person name="Cordes M."/>
            <person name="Minx P."/>
            <person name="Tomlinson C."/>
            <person name="Chen J."/>
            <person name="Wollam A."/>
            <person name="Pepin K.H."/>
            <person name="Bhonagiri V."/>
            <person name="Zhang X."/>
            <person name="Suruliraj S."/>
            <person name="Warren W."/>
            <person name="Mitreva M."/>
            <person name="Mardis E.R."/>
            <person name="Wilson R.K."/>
        </authorList>
    </citation>
    <scope>NUCLEOTIDE SEQUENCE [LARGE SCALE GENOMIC DNA]</scope>
    <source>
        <strain evidence="2 3">DSM 1785</strain>
    </source>
</reference>
<organism evidence="2 3">
    <name type="scientific">Clostridium celatum DSM 1785</name>
    <dbReference type="NCBI Taxonomy" id="545697"/>
    <lineage>
        <taxon>Bacteria</taxon>
        <taxon>Bacillati</taxon>
        <taxon>Bacillota</taxon>
        <taxon>Clostridia</taxon>
        <taxon>Eubacteriales</taxon>
        <taxon>Clostridiaceae</taxon>
        <taxon>Clostridium</taxon>
    </lineage>
</organism>
<dbReference type="PATRIC" id="fig|545697.3.peg.984"/>
<evidence type="ECO:0000313" key="3">
    <source>
        <dbReference type="Proteomes" id="UP000010420"/>
    </source>
</evidence>
<sequence>MSNSQEIFLMTGNSKYKNDYNNYLAAAYTATDSLLTDNMISNEDKTTLDDLINDYDSINASIFNSTISYPANSEFESQVISSNNAKLKILHTVSNIISSHRDSLNDSSDSIAESISSQKSIVNWISSIFTALLALPTIFAKKLLKVNSNFSADINSSTSNDSSTSNSNTDSEGITPSIVTLEKFFNFENNAESLKEVREQLIENAVLLNYIHISSFNSSTLSNKCELCSNQLNSIINEFSSIEKIYLSNLSKESLDIYSRIANLKAALNNLSIQLSQLNDYNNYIIKINEILINENHTT</sequence>
<protein>
    <submittedName>
        <fullName evidence="2">Uncharacterized protein</fullName>
    </submittedName>
</protein>
<feature type="compositionally biased region" description="Low complexity" evidence="1">
    <location>
        <begin position="155"/>
        <end position="171"/>
    </location>
</feature>
<keyword evidence="3" id="KW-1185">Reference proteome</keyword>
<proteinExistence type="predicted"/>
<accession>L1QKC1</accession>
<feature type="region of interest" description="Disordered" evidence="1">
    <location>
        <begin position="155"/>
        <end position="174"/>
    </location>
</feature>
<gene>
    <name evidence="2" type="ORF">HMPREF0216_00998</name>
</gene>
<evidence type="ECO:0000256" key="1">
    <source>
        <dbReference type="SAM" id="MobiDB-lite"/>
    </source>
</evidence>
<name>L1QKC1_9CLOT</name>
<evidence type="ECO:0000313" key="2">
    <source>
        <dbReference type="EMBL" id="EKY28155.1"/>
    </source>
</evidence>
<dbReference type="EMBL" id="AMEZ01000026">
    <property type="protein sequence ID" value="EKY28155.1"/>
    <property type="molecule type" value="Genomic_DNA"/>
</dbReference>
<dbReference type="Proteomes" id="UP000010420">
    <property type="component" value="Unassembled WGS sequence"/>
</dbReference>
<comment type="caution">
    <text evidence="2">The sequence shown here is derived from an EMBL/GenBank/DDBJ whole genome shotgun (WGS) entry which is preliminary data.</text>
</comment>
<dbReference type="AlphaFoldDB" id="L1QKC1"/>